<dbReference type="Proteomes" id="UP000093412">
    <property type="component" value="Unassembled WGS sequence"/>
</dbReference>
<dbReference type="PANTHER" id="PTHR33885:SF3">
    <property type="entry name" value="PHAGE SHOCK PROTEIN C"/>
    <property type="match status" value="1"/>
</dbReference>
<feature type="transmembrane region" description="Helical" evidence="6">
    <location>
        <begin position="46"/>
        <end position="69"/>
    </location>
</feature>
<name>A0A163PRS8_9CELL</name>
<dbReference type="AlphaFoldDB" id="A0A163PRS8"/>
<protein>
    <submittedName>
        <fullName evidence="8">DNA-binding transcriptional activator PspC</fullName>
    </submittedName>
</protein>
<reference evidence="8 10" key="1">
    <citation type="submission" date="2016-01" db="EMBL/GenBank/DDBJ databases">
        <title>Genome sequence of Oerskovia enterophila VJag, an agar and cellulose degrading bacterium.</title>
        <authorList>
            <person name="Poehlein A."/>
            <person name="Jag V."/>
            <person name="Bengelsdorf F."/>
            <person name="Duerre P."/>
            <person name="Daniel R."/>
        </authorList>
    </citation>
    <scope>NUCLEOTIDE SEQUENCE [LARGE SCALE GENOMIC DNA]</scope>
    <source>
        <strain evidence="8 10">VJag</strain>
    </source>
</reference>
<comment type="subcellular location">
    <subcellularLocation>
        <location evidence="1">Cell membrane</location>
        <topology evidence="1">Single-pass membrane protein</topology>
    </subcellularLocation>
</comment>
<dbReference type="Proteomes" id="UP000076447">
    <property type="component" value="Unassembled WGS sequence"/>
</dbReference>
<comment type="caution">
    <text evidence="8">The sequence shown here is derived from an EMBL/GenBank/DDBJ whole genome shotgun (WGS) entry which is preliminary data.</text>
</comment>
<keyword evidence="11" id="KW-1185">Reference proteome</keyword>
<keyword evidence="5 6" id="KW-0472">Membrane</keyword>
<dbReference type="Pfam" id="PF04024">
    <property type="entry name" value="PspC"/>
    <property type="match status" value="1"/>
</dbReference>
<evidence type="ECO:0000256" key="3">
    <source>
        <dbReference type="ARBA" id="ARBA00022692"/>
    </source>
</evidence>
<dbReference type="EMBL" id="LRIE01000085">
    <property type="protein sequence ID" value="KZM33442.1"/>
    <property type="molecule type" value="Genomic_DNA"/>
</dbReference>
<dbReference type="InterPro" id="IPR052027">
    <property type="entry name" value="PspC"/>
</dbReference>
<dbReference type="PATRIC" id="fig|43678.3.peg.3930"/>
<evidence type="ECO:0000313" key="10">
    <source>
        <dbReference type="Proteomes" id="UP000076447"/>
    </source>
</evidence>
<feature type="domain" description="Phage shock protein PspC N-terminal" evidence="7">
    <location>
        <begin position="17"/>
        <end position="71"/>
    </location>
</feature>
<keyword evidence="4 6" id="KW-1133">Transmembrane helix</keyword>
<evidence type="ECO:0000313" key="11">
    <source>
        <dbReference type="Proteomes" id="UP000093412"/>
    </source>
</evidence>
<evidence type="ECO:0000256" key="5">
    <source>
        <dbReference type="ARBA" id="ARBA00023136"/>
    </source>
</evidence>
<proteinExistence type="predicted"/>
<keyword evidence="3 6" id="KW-0812">Transmembrane</keyword>
<keyword evidence="2" id="KW-1003">Cell membrane</keyword>
<evidence type="ECO:0000256" key="6">
    <source>
        <dbReference type="SAM" id="Phobius"/>
    </source>
</evidence>
<dbReference type="GO" id="GO:0005886">
    <property type="term" value="C:plasma membrane"/>
    <property type="evidence" value="ECO:0007669"/>
    <property type="project" value="UniProtKB-SubCell"/>
</dbReference>
<evidence type="ECO:0000256" key="1">
    <source>
        <dbReference type="ARBA" id="ARBA00004162"/>
    </source>
</evidence>
<evidence type="ECO:0000313" key="9">
    <source>
        <dbReference type="EMBL" id="OCI31483.1"/>
    </source>
</evidence>
<evidence type="ECO:0000256" key="2">
    <source>
        <dbReference type="ARBA" id="ARBA00022475"/>
    </source>
</evidence>
<keyword evidence="8" id="KW-0238">DNA-binding</keyword>
<gene>
    <name evidence="9" type="ORF">OERS_17560</name>
    <name evidence="8" type="ORF">OJAG_37610</name>
</gene>
<dbReference type="InterPro" id="IPR007168">
    <property type="entry name" value="Phageshock_PspC_N"/>
</dbReference>
<dbReference type="STRING" id="43678.OJAG_37610"/>
<organism evidence="8 10">
    <name type="scientific">Oerskovia enterophila</name>
    <dbReference type="NCBI Taxonomy" id="43678"/>
    <lineage>
        <taxon>Bacteria</taxon>
        <taxon>Bacillati</taxon>
        <taxon>Actinomycetota</taxon>
        <taxon>Actinomycetes</taxon>
        <taxon>Micrococcales</taxon>
        <taxon>Cellulomonadaceae</taxon>
        <taxon>Oerskovia</taxon>
    </lineage>
</organism>
<dbReference type="GO" id="GO:0003677">
    <property type="term" value="F:DNA binding"/>
    <property type="evidence" value="ECO:0007669"/>
    <property type="project" value="UniProtKB-KW"/>
</dbReference>
<sequence>MCARRGPAYRRNMSHILARPRRGAVIAGVCAGLARRFDISPTLVRVLAVASCILPGPQILLYIVLWIVLPRDPE</sequence>
<accession>A0A163PRS8</accession>
<reference evidence="9 11" key="2">
    <citation type="submission" date="2016-06" db="EMBL/GenBank/DDBJ databases">
        <title>Genome sequence of Oerskovia enterophila DSM 43852.</title>
        <authorList>
            <person name="Poehlein A."/>
            <person name="Jag V."/>
            <person name="Bengelsdorf F.R."/>
            <person name="Daniel R."/>
            <person name="Duerre P."/>
        </authorList>
    </citation>
    <scope>NUCLEOTIDE SEQUENCE [LARGE SCALE GENOMIC DNA]</scope>
    <source>
        <strain evidence="9 11">DSM 43852</strain>
    </source>
</reference>
<dbReference type="PANTHER" id="PTHR33885">
    <property type="entry name" value="PHAGE SHOCK PROTEIN C"/>
    <property type="match status" value="1"/>
</dbReference>
<evidence type="ECO:0000259" key="7">
    <source>
        <dbReference type="Pfam" id="PF04024"/>
    </source>
</evidence>
<dbReference type="EMBL" id="MAQA01000017">
    <property type="protein sequence ID" value="OCI31483.1"/>
    <property type="molecule type" value="Genomic_DNA"/>
</dbReference>
<evidence type="ECO:0000313" key="8">
    <source>
        <dbReference type="EMBL" id="KZM33442.1"/>
    </source>
</evidence>
<evidence type="ECO:0000256" key="4">
    <source>
        <dbReference type="ARBA" id="ARBA00022989"/>
    </source>
</evidence>